<evidence type="ECO:0000313" key="7">
    <source>
        <dbReference type="Proteomes" id="UP000192536"/>
    </source>
</evidence>
<proteinExistence type="predicted"/>
<dbReference type="SUPFAM" id="SSF46689">
    <property type="entry name" value="Homeodomain-like"/>
    <property type="match status" value="1"/>
</dbReference>
<dbReference type="EMBL" id="MRWE01000023">
    <property type="protein sequence ID" value="ORJ24815.1"/>
    <property type="molecule type" value="Genomic_DNA"/>
</dbReference>
<dbReference type="STRING" id="1646377.BS640_14220"/>
<feature type="domain" description="HTH tetR-type" evidence="5">
    <location>
        <begin position="12"/>
        <end position="72"/>
    </location>
</feature>
<dbReference type="PROSITE" id="PS50977">
    <property type="entry name" value="HTH_TETR_2"/>
    <property type="match status" value="1"/>
</dbReference>
<organism evidence="6 7">
    <name type="scientific">Rouxiella badensis</name>
    <dbReference type="NCBI Taxonomy" id="1646377"/>
    <lineage>
        <taxon>Bacteria</taxon>
        <taxon>Pseudomonadati</taxon>
        <taxon>Pseudomonadota</taxon>
        <taxon>Gammaproteobacteria</taxon>
        <taxon>Enterobacterales</taxon>
        <taxon>Yersiniaceae</taxon>
        <taxon>Rouxiella</taxon>
    </lineage>
</organism>
<name>A0A1X0WDK7_9GAMM</name>
<keyword evidence="3" id="KW-0804">Transcription</keyword>
<dbReference type="PRINTS" id="PR00455">
    <property type="entry name" value="HTHTETR"/>
</dbReference>
<dbReference type="RefSeq" id="WP_017491801.1">
    <property type="nucleotide sequence ID" value="NZ_CAUQAZ010000055.1"/>
</dbReference>
<gene>
    <name evidence="6" type="ORF">BS640_14220</name>
</gene>
<dbReference type="Gene3D" id="1.10.357.10">
    <property type="entry name" value="Tetracycline Repressor, domain 2"/>
    <property type="match status" value="1"/>
</dbReference>
<evidence type="ECO:0000256" key="2">
    <source>
        <dbReference type="ARBA" id="ARBA00023125"/>
    </source>
</evidence>
<keyword evidence="1" id="KW-0805">Transcription regulation</keyword>
<dbReference type="PANTHER" id="PTHR47506">
    <property type="entry name" value="TRANSCRIPTIONAL REGULATORY PROTEIN"/>
    <property type="match status" value="1"/>
</dbReference>
<reference evidence="6 7" key="1">
    <citation type="journal article" date="2017" name="Int. J. Syst. Evol. Microbiol.">
        <title>Rouxiella badensis sp. nov. and Rouxiella silvae sp. nov. isolated from peat bog soil in Germany and emendation of the genus description.</title>
        <authorList>
            <person name="Le Fleche-Mateos A."/>
            <person name="Kugler J.H."/>
            <person name="Hansen S.H."/>
            <person name="Syldatk C."/>
            <person name="Hausmann R."/>
            <person name="Lomprez F."/>
            <person name="Vandenbogaert M."/>
            <person name="Manuguerra J.C."/>
            <person name="Grimont P.A."/>
        </authorList>
    </citation>
    <scope>NUCLEOTIDE SEQUENCE [LARGE SCALE GENOMIC DNA]</scope>
    <source>
        <strain evidence="6 7">DSM 100043</strain>
    </source>
</reference>
<dbReference type="InterPro" id="IPR036271">
    <property type="entry name" value="Tet_transcr_reg_TetR-rel_C_sf"/>
</dbReference>
<dbReference type="GO" id="GO:0003677">
    <property type="term" value="F:DNA binding"/>
    <property type="evidence" value="ECO:0007669"/>
    <property type="project" value="UniProtKB-UniRule"/>
</dbReference>
<dbReference type="AlphaFoldDB" id="A0A1X0WDK7"/>
<evidence type="ECO:0000256" key="3">
    <source>
        <dbReference type="ARBA" id="ARBA00023163"/>
    </source>
</evidence>
<evidence type="ECO:0000259" key="5">
    <source>
        <dbReference type="PROSITE" id="PS50977"/>
    </source>
</evidence>
<comment type="caution">
    <text evidence="6">The sequence shown here is derived from an EMBL/GenBank/DDBJ whole genome shotgun (WGS) entry which is preliminary data.</text>
</comment>
<dbReference type="PANTHER" id="PTHR47506:SF3">
    <property type="entry name" value="HTH-TYPE TRANSCRIPTIONAL REGULATOR LMRA"/>
    <property type="match status" value="1"/>
</dbReference>
<protein>
    <submittedName>
        <fullName evidence="6">TetR family transcriptional regulator</fullName>
    </submittedName>
</protein>
<accession>A0A1X0WDK7</accession>
<keyword evidence="7" id="KW-1185">Reference proteome</keyword>
<dbReference type="SUPFAM" id="SSF48498">
    <property type="entry name" value="Tetracyclin repressor-like, C-terminal domain"/>
    <property type="match status" value="1"/>
</dbReference>
<dbReference type="Pfam" id="PF00440">
    <property type="entry name" value="TetR_N"/>
    <property type="match status" value="1"/>
</dbReference>
<feature type="DNA-binding region" description="H-T-H motif" evidence="4">
    <location>
        <begin position="35"/>
        <end position="54"/>
    </location>
</feature>
<dbReference type="InterPro" id="IPR009057">
    <property type="entry name" value="Homeodomain-like_sf"/>
</dbReference>
<evidence type="ECO:0000256" key="4">
    <source>
        <dbReference type="PROSITE-ProRule" id="PRU00335"/>
    </source>
</evidence>
<keyword evidence="2 4" id="KW-0238">DNA-binding</keyword>
<sequence length="197" mass="22219">MNTRSSPNVAQPAARERILHTAHDLFYRDGIRATGIDSIIREAGVTKVTFYRHYPSKDALILAFLQYRHQRWISWFSQALREHSDTGMPLPAALAATLQAWFEREDFRGCAFINSSLEYGDALPEVLKLSVAHKKEMAEVIADYFKAFSDKNQTAESVALLIDGAIIKAQMENEATQATQLVQKMLTLLLSARMTND</sequence>
<dbReference type="Proteomes" id="UP000192536">
    <property type="component" value="Unassembled WGS sequence"/>
</dbReference>
<evidence type="ECO:0000313" key="6">
    <source>
        <dbReference type="EMBL" id="ORJ24815.1"/>
    </source>
</evidence>
<dbReference type="InterPro" id="IPR001647">
    <property type="entry name" value="HTH_TetR"/>
</dbReference>
<evidence type="ECO:0000256" key="1">
    <source>
        <dbReference type="ARBA" id="ARBA00023015"/>
    </source>
</evidence>